<evidence type="ECO:0000256" key="1">
    <source>
        <dbReference type="SAM" id="SignalP"/>
    </source>
</evidence>
<protein>
    <recommendedName>
        <fullName evidence="4">DUF3617 family protein</fullName>
    </recommendedName>
</protein>
<evidence type="ECO:0000313" key="3">
    <source>
        <dbReference type="Proteomes" id="UP000190989"/>
    </source>
</evidence>
<name>A0A1U6HEV8_9SPHN</name>
<dbReference type="EMBL" id="FVZE01000002">
    <property type="protein sequence ID" value="SLJ94250.1"/>
    <property type="molecule type" value="Genomic_DNA"/>
</dbReference>
<proteinExistence type="predicted"/>
<feature type="chain" id="PRO_5010519803" description="DUF3617 family protein" evidence="1">
    <location>
        <begin position="24"/>
        <end position="133"/>
    </location>
</feature>
<gene>
    <name evidence="2" type="ORF">SAMN06295987_102264</name>
</gene>
<keyword evidence="1" id="KW-0732">Signal</keyword>
<evidence type="ECO:0000313" key="2">
    <source>
        <dbReference type="EMBL" id="SLJ94250.1"/>
    </source>
</evidence>
<dbReference type="Proteomes" id="UP000190989">
    <property type="component" value="Unassembled WGS sequence"/>
</dbReference>
<dbReference type="AlphaFoldDB" id="A0A1U6HEV8"/>
<organism evidence="2 3">
    <name type="scientific">Novosphingobium mathurense</name>
    <dbReference type="NCBI Taxonomy" id="428990"/>
    <lineage>
        <taxon>Bacteria</taxon>
        <taxon>Pseudomonadati</taxon>
        <taxon>Pseudomonadota</taxon>
        <taxon>Alphaproteobacteria</taxon>
        <taxon>Sphingomonadales</taxon>
        <taxon>Sphingomonadaceae</taxon>
        <taxon>Novosphingobium</taxon>
    </lineage>
</organism>
<feature type="signal peptide" evidence="1">
    <location>
        <begin position="1"/>
        <end position="23"/>
    </location>
</feature>
<evidence type="ECO:0008006" key="4">
    <source>
        <dbReference type="Google" id="ProtNLM"/>
    </source>
</evidence>
<sequence length="133" mass="14588">MSKFALAMLFGGASLAVALPAYGERNSLSMLDNLDSGDWELRQRDGAGQSNICLDNGRKLIQLRHPGLNCSSVVVEDTPNEVTVQYTCRGQGYGRTHIRRETDSLVQIDTQGIVNGRPFVYAAEARRIGNCRS</sequence>
<reference evidence="3" key="1">
    <citation type="submission" date="2017-02" db="EMBL/GenBank/DDBJ databases">
        <authorList>
            <person name="Varghese N."/>
            <person name="Submissions S."/>
        </authorList>
    </citation>
    <scope>NUCLEOTIDE SEQUENCE [LARGE SCALE GENOMIC DNA]</scope>
    <source>
        <strain evidence="3">SM117</strain>
    </source>
</reference>
<dbReference type="STRING" id="428990.SAMN06295987_102264"/>
<dbReference type="RefSeq" id="WP_054946597.1">
    <property type="nucleotide sequence ID" value="NZ_FVZE01000002.1"/>
</dbReference>
<keyword evidence="3" id="KW-1185">Reference proteome</keyword>
<accession>A0A1U6HEV8</accession>